<dbReference type="PRINTS" id="PR00019">
    <property type="entry name" value="LEURICHRPT"/>
</dbReference>
<dbReference type="Proteomes" id="UP000215914">
    <property type="component" value="Unassembled WGS sequence"/>
</dbReference>
<dbReference type="AlphaFoldDB" id="A0A9K3GWQ3"/>
<keyword evidence="7" id="KW-1133">Transmembrane helix</keyword>
<keyword evidence="12" id="KW-1185">Reference proteome</keyword>
<dbReference type="EC" id="2.7.11.1" evidence="11"/>
<evidence type="ECO:0000256" key="4">
    <source>
        <dbReference type="ARBA" id="ARBA00022614"/>
    </source>
</evidence>
<dbReference type="InterPro" id="IPR001611">
    <property type="entry name" value="Leu-rich_rpt"/>
</dbReference>
<keyword evidence="3" id="KW-1003">Cell membrane</keyword>
<evidence type="ECO:0000256" key="3">
    <source>
        <dbReference type="ARBA" id="ARBA00022475"/>
    </source>
</evidence>
<keyword evidence="8" id="KW-0472">Membrane</keyword>
<protein>
    <submittedName>
        <fullName evidence="11">Non-specific serine/threonine protein kinase</fullName>
        <ecNumber evidence="11">2.7.11.1</ecNumber>
    </submittedName>
</protein>
<reference evidence="11" key="2">
    <citation type="submission" date="2020-06" db="EMBL/GenBank/DDBJ databases">
        <title>Helianthus annuus Genome sequencing and assembly Release 2.</title>
        <authorList>
            <person name="Gouzy J."/>
            <person name="Langlade N."/>
            <person name="Munos S."/>
        </authorList>
    </citation>
    <scope>NUCLEOTIDE SEQUENCE</scope>
    <source>
        <tissue evidence="11">Leaves</tissue>
    </source>
</reference>
<evidence type="ECO:0000256" key="7">
    <source>
        <dbReference type="ARBA" id="ARBA00022989"/>
    </source>
</evidence>
<comment type="caution">
    <text evidence="11">The sequence shown here is derived from an EMBL/GenBank/DDBJ whole genome shotgun (WGS) entry which is preliminary data.</text>
</comment>
<keyword evidence="4" id="KW-0433">Leucine-rich repeat</keyword>
<evidence type="ECO:0000256" key="6">
    <source>
        <dbReference type="ARBA" id="ARBA00022737"/>
    </source>
</evidence>
<evidence type="ECO:0000256" key="1">
    <source>
        <dbReference type="ARBA" id="ARBA00004236"/>
    </source>
</evidence>
<keyword evidence="6" id="KW-0677">Repeat</keyword>
<evidence type="ECO:0000313" key="11">
    <source>
        <dbReference type="EMBL" id="KAF5757873.1"/>
    </source>
</evidence>
<comment type="similarity">
    <text evidence="2">Belongs to the RLP family.</text>
</comment>
<accession>A0A9K3GWQ3</accession>
<dbReference type="InterPro" id="IPR051502">
    <property type="entry name" value="RLP_Defense_Trigger"/>
</dbReference>
<dbReference type="PANTHER" id="PTHR48062">
    <property type="entry name" value="RECEPTOR-LIKE PROTEIN 14"/>
    <property type="match status" value="1"/>
</dbReference>
<dbReference type="Gene3D" id="3.80.10.10">
    <property type="entry name" value="Ribonuclease Inhibitor"/>
    <property type="match status" value="1"/>
</dbReference>
<evidence type="ECO:0000256" key="10">
    <source>
        <dbReference type="SAM" id="MobiDB-lite"/>
    </source>
</evidence>
<dbReference type="GO" id="GO:0004674">
    <property type="term" value="F:protein serine/threonine kinase activity"/>
    <property type="evidence" value="ECO:0007669"/>
    <property type="project" value="UniProtKB-KW"/>
</dbReference>
<evidence type="ECO:0000313" key="12">
    <source>
        <dbReference type="Proteomes" id="UP000215914"/>
    </source>
</evidence>
<dbReference type="PROSITE" id="PS51450">
    <property type="entry name" value="LRR"/>
    <property type="match status" value="2"/>
</dbReference>
<keyword evidence="5" id="KW-0812">Transmembrane</keyword>
<keyword evidence="11" id="KW-0808">Transferase</keyword>
<keyword evidence="9" id="KW-0325">Glycoprotein</keyword>
<dbReference type="Gramene" id="mRNA:HanXRQr2_Chr16g0722891">
    <property type="protein sequence ID" value="CDS:HanXRQr2_Chr16g0722891.1"/>
    <property type="gene ID" value="HanXRQr2_Chr16g0722891"/>
</dbReference>
<feature type="region of interest" description="Disordered" evidence="10">
    <location>
        <begin position="292"/>
        <end position="313"/>
    </location>
</feature>
<dbReference type="SUPFAM" id="SSF52058">
    <property type="entry name" value="L domain-like"/>
    <property type="match status" value="1"/>
</dbReference>
<dbReference type="EMBL" id="MNCJ02000331">
    <property type="protein sequence ID" value="KAF5757873.1"/>
    <property type="molecule type" value="Genomic_DNA"/>
</dbReference>
<dbReference type="SMART" id="SM00369">
    <property type="entry name" value="LRR_TYP"/>
    <property type="match status" value="4"/>
</dbReference>
<evidence type="ECO:0000256" key="2">
    <source>
        <dbReference type="ARBA" id="ARBA00009592"/>
    </source>
</evidence>
<organism evidence="11 12">
    <name type="scientific">Helianthus annuus</name>
    <name type="common">Common sunflower</name>
    <dbReference type="NCBI Taxonomy" id="4232"/>
    <lineage>
        <taxon>Eukaryota</taxon>
        <taxon>Viridiplantae</taxon>
        <taxon>Streptophyta</taxon>
        <taxon>Embryophyta</taxon>
        <taxon>Tracheophyta</taxon>
        <taxon>Spermatophyta</taxon>
        <taxon>Magnoliopsida</taxon>
        <taxon>eudicotyledons</taxon>
        <taxon>Gunneridae</taxon>
        <taxon>Pentapetalae</taxon>
        <taxon>asterids</taxon>
        <taxon>campanulids</taxon>
        <taxon>Asterales</taxon>
        <taxon>Asteraceae</taxon>
        <taxon>Asteroideae</taxon>
        <taxon>Heliantheae alliance</taxon>
        <taxon>Heliantheae</taxon>
        <taxon>Helianthus</taxon>
    </lineage>
</organism>
<dbReference type="InterPro" id="IPR032675">
    <property type="entry name" value="LRR_dom_sf"/>
</dbReference>
<comment type="subcellular location">
    <subcellularLocation>
        <location evidence="1">Cell membrane</location>
    </subcellularLocation>
</comment>
<evidence type="ECO:0000256" key="9">
    <source>
        <dbReference type="ARBA" id="ARBA00023180"/>
    </source>
</evidence>
<proteinExistence type="inferred from homology"/>
<reference evidence="11" key="1">
    <citation type="journal article" date="2017" name="Nature">
        <title>The sunflower genome provides insights into oil metabolism, flowering and Asterid evolution.</title>
        <authorList>
            <person name="Badouin H."/>
            <person name="Gouzy J."/>
            <person name="Grassa C.J."/>
            <person name="Murat F."/>
            <person name="Staton S.E."/>
            <person name="Cottret L."/>
            <person name="Lelandais-Briere C."/>
            <person name="Owens G.L."/>
            <person name="Carrere S."/>
            <person name="Mayjonade B."/>
            <person name="Legrand L."/>
            <person name="Gill N."/>
            <person name="Kane N.C."/>
            <person name="Bowers J.E."/>
            <person name="Hubner S."/>
            <person name="Bellec A."/>
            <person name="Berard A."/>
            <person name="Berges H."/>
            <person name="Blanchet N."/>
            <person name="Boniface M.C."/>
            <person name="Brunel D."/>
            <person name="Catrice O."/>
            <person name="Chaidir N."/>
            <person name="Claudel C."/>
            <person name="Donnadieu C."/>
            <person name="Faraut T."/>
            <person name="Fievet G."/>
            <person name="Helmstetter N."/>
            <person name="King M."/>
            <person name="Knapp S.J."/>
            <person name="Lai Z."/>
            <person name="Le Paslier M.C."/>
            <person name="Lippi Y."/>
            <person name="Lorenzon L."/>
            <person name="Mandel J.R."/>
            <person name="Marage G."/>
            <person name="Marchand G."/>
            <person name="Marquand E."/>
            <person name="Bret-Mestries E."/>
            <person name="Morien E."/>
            <person name="Nambeesan S."/>
            <person name="Nguyen T."/>
            <person name="Pegot-Espagnet P."/>
            <person name="Pouilly N."/>
            <person name="Raftis F."/>
            <person name="Sallet E."/>
            <person name="Schiex T."/>
            <person name="Thomas J."/>
            <person name="Vandecasteele C."/>
            <person name="Vares D."/>
            <person name="Vear F."/>
            <person name="Vautrin S."/>
            <person name="Crespi M."/>
            <person name="Mangin B."/>
            <person name="Burke J.M."/>
            <person name="Salse J."/>
            <person name="Munos S."/>
            <person name="Vincourt P."/>
            <person name="Rieseberg L.H."/>
            <person name="Langlade N.B."/>
        </authorList>
    </citation>
    <scope>NUCLEOTIDE SEQUENCE</scope>
    <source>
        <tissue evidence="11">Leaves</tissue>
    </source>
</reference>
<evidence type="ECO:0000256" key="5">
    <source>
        <dbReference type="ARBA" id="ARBA00022692"/>
    </source>
</evidence>
<dbReference type="FunFam" id="3.80.10.10:FF:000213">
    <property type="entry name" value="Tyrosine-sulfated glycopeptide receptor 1"/>
    <property type="match status" value="1"/>
</dbReference>
<sequence>MRLANNNLEGEILFDVLELPSLSFLSLSNNSFKNIIQALNILSGHEKLTTLILSKNFFNETLPATEISGFQNLKIMGLGGCKLFGQFPSWLMSLTNLEVLDLSHNKINGTIPGWLQTLPNLFYLDLSYNYLSGSFHVDLTRLPALASQQVLDQVKSRYTELPVFVAPQNDSHLQYNQLTTFPPALYLGRNNLTGDIPIEIGNMQSIHVLDMSQNCFSGTIPTSMSNLINLEKLDLSHNLLSGEIPSSLKNLHFLSSFSVANNNLQGSIPTGAQFDTFLDQSYEGNPGLCGAPIQKPCSNPSDPTSPSGNKKGPDMSMILGPILGFCFGFGITLTRLTLQILSGSP</sequence>
<evidence type="ECO:0000256" key="8">
    <source>
        <dbReference type="ARBA" id="ARBA00023136"/>
    </source>
</evidence>
<dbReference type="InterPro" id="IPR003591">
    <property type="entry name" value="Leu-rich_rpt_typical-subtyp"/>
</dbReference>
<dbReference type="PANTHER" id="PTHR48062:SF4">
    <property type="entry name" value="RECEPTOR-LIKE PROTEIN 2-RELATED"/>
    <property type="match status" value="1"/>
</dbReference>
<gene>
    <name evidence="11" type="ORF">HanXRQr2_Chr16g0722891</name>
</gene>
<keyword evidence="11" id="KW-0723">Serine/threonine-protein kinase</keyword>
<dbReference type="Pfam" id="PF13855">
    <property type="entry name" value="LRR_8"/>
    <property type="match status" value="2"/>
</dbReference>
<feature type="compositionally biased region" description="Polar residues" evidence="10">
    <location>
        <begin position="296"/>
        <end position="308"/>
    </location>
</feature>
<dbReference type="GO" id="GO:0051707">
    <property type="term" value="P:response to other organism"/>
    <property type="evidence" value="ECO:0007669"/>
    <property type="project" value="UniProtKB-ARBA"/>
</dbReference>
<keyword evidence="11" id="KW-0418">Kinase</keyword>
<dbReference type="GO" id="GO:0005886">
    <property type="term" value="C:plasma membrane"/>
    <property type="evidence" value="ECO:0007669"/>
    <property type="project" value="UniProtKB-SubCell"/>
</dbReference>
<name>A0A9K3GWQ3_HELAN</name>
<dbReference type="GO" id="GO:0006952">
    <property type="term" value="P:defense response"/>
    <property type="evidence" value="ECO:0007669"/>
    <property type="project" value="UniProtKB-ARBA"/>
</dbReference>